<dbReference type="EMBL" id="HBIW01014115">
    <property type="protein sequence ID" value="CAE0696693.1"/>
    <property type="molecule type" value="Transcribed_RNA"/>
</dbReference>
<evidence type="ECO:0000313" key="3">
    <source>
        <dbReference type="EMBL" id="CAH0372330.1"/>
    </source>
</evidence>
<accession>A0A7S3ZWW2</accession>
<sequence length="247" mass="27191">MRALVLLALAAAAADVTVGTDDAPTAVKTATKLRAALAKGDPVIELWDDVLLDGAPAVATHDAVIEGNNYMIYQTTGARHFVSNGTRLELMEANLANSYAKLGRDDEALRLRRDGYTRRLERHGEENRSTLISAINLASSLLRLERDQEAKTLLRRTILVARRAFGEVDMLTLKLRWTYAVALYRDVNRATLDDLREAVAMLEELERTSRRVLGGAHPMVGAIETCLQDVRPLLRAHEALSPPARGA</sequence>
<dbReference type="EMBL" id="CAKKNE010000003">
    <property type="protein sequence ID" value="CAH0372330.1"/>
    <property type="molecule type" value="Genomic_DNA"/>
</dbReference>
<reference evidence="2" key="1">
    <citation type="submission" date="2021-01" db="EMBL/GenBank/DDBJ databases">
        <authorList>
            <person name="Corre E."/>
            <person name="Pelletier E."/>
            <person name="Niang G."/>
            <person name="Scheremetjew M."/>
            <person name="Finn R."/>
            <person name="Kale V."/>
            <person name="Holt S."/>
            <person name="Cochrane G."/>
            <person name="Meng A."/>
            <person name="Brown T."/>
            <person name="Cohen L."/>
        </authorList>
    </citation>
    <scope>NUCLEOTIDE SEQUENCE</scope>
    <source>
        <strain evidence="2">CCMP1756</strain>
    </source>
</reference>
<dbReference type="Proteomes" id="UP000789595">
    <property type="component" value="Unassembled WGS sequence"/>
</dbReference>
<protein>
    <recommendedName>
        <fullName evidence="5">Tetratricopeptide repeat protein</fullName>
    </recommendedName>
</protein>
<name>A0A7S3ZWW2_9STRA</name>
<feature type="signal peptide" evidence="1">
    <location>
        <begin position="1"/>
        <end position="19"/>
    </location>
</feature>
<dbReference type="Gene3D" id="1.25.40.10">
    <property type="entry name" value="Tetratricopeptide repeat domain"/>
    <property type="match status" value="1"/>
</dbReference>
<dbReference type="InterPro" id="IPR011990">
    <property type="entry name" value="TPR-like_helical_dom_sf"/>
</dbReference>
<evidence type="ECO:0000256" key="1">
    <source>
        <dbReference type="SAM" id="SignalP"/>
    </source>
</evidence>
<reference evidence="3" key="2">
    <citation type="submission" date="2021-11" db="EMBL/GenBank/DDBJ databases">
        <authorList>
            <consortium name="Genoscope - CEA"/>
            <person name="William W."/>
        </authorList>
    </citation>
    <scope>NUCLEOTIDE SEQUENCE</scope>
</reference>
<dbReference type="SUPFAM" id="SSF48452">
    <property type="entry name" value="TPR-like"/>
    <property type="match status" value="1"/>
</dbReference>
<gene>
    <name evidence="2" type="ORF">PCAL00307_LOCUS12129</name>
    <name evidence="3" type="ORF">PECAL_3P23150</name>
</gene>
<keyword evidence="4" id="KW-1185">Reference proteome</keyword>
<keyword evidence="1" id="KW-0732">Signal</keyword>
<evidence type="ECO:0000313" key="2">
    <source>
        <dbReference type="EMBL" id="CAE0696693.1"/>
    </source>
</evidence>
<evidence type="ECO:0000313" key="4">
    <source>
        <dbReference type="Proteomes" id="UP000789595"/>
    </source>
</evidence>
<dbReference type="OrthoDB" id="59528at2759"/>
<feature type="chain" id="PRO_5036212325" description="Tetratricopeptide repeat protein" evidence="1">
    <location>
        <begin position="20"/>
        <end position="247"/>
    </location>
</feature>
<dbReference type="Pfam" id="PF13424">
    <property type="entry name" value="TPR_12"/>
    <property type="match status" value="1"/>
</dbReference>
<organism evidence="2">
    <name type="scientific">Pelagomonas calceolata</name>
    <dbReference type="NCBI Taxonomy" id="35677"/>
    <lineage>
        <taxon>Eukaryota</taxon>
        <taxon>Sar</taxon>
        <taxon>Stramenopiles</taxon>
        <taxon>Ochrophyta</taxon>
        <taxon>Pelagophyceae</taxon>
        <taxon>Pelagomonadales</taxon>
        <taxon>Pelagomonadaceae</taxon>
        <taxon>Pelagomonas</taxon>
    </lineage>
</organism>
<evidence type="ECO:0008006" key="5">
    <source>
        <dbReference type="Google" id="ProtNLM"/>
    </source>
</evidence>
<dbReference type="AlphaFoldDB" id="A0A7S3ZWW2"/>
<proteinExistence type="predicted"/>